<dbReference type="Gene3D" id="3.80.10.10">
    <property type="entry name" value="Ribonuclease Inhibitor"/>
    <property type="match status" value="1"/>
</dbReference>
<keyword evidence="7" id="KW-1185">Reference proteome</keyword>
<dbReference type="PANTHER" id="PTHR23155">
    <property type="entry name" value="DISEASE RESISTANCE PROTEIN RP"/>
    <property type="match status" value="1"/>
</dbReference>
<dbReference type="InterPro" id="IPR044974">
    <property type="entry name" value="Disease_R_plants"/>
</dbReference>
<evidence type="ECO:0000259" key="5">
    <source>
        <dbReference type="Pfam" id="PF23598"/>
    </source>
</evidence>
<evidence type="ECO:0000259" key="3">
    <source>
        <dbReference type="Pfam" id="PF00931"/>
    </source>
</evidence>
<dbReference type="InterPro" id="IPR058922">
    <property type="entry name" value="WHD_DRP"/>
</dbReference>
<dbReference type="Gene3D" id="3.40.50.300">
    <property type="entry name" value="P-loop containing nucleotide triphosphate hydrolases"/>
    <property type="match status" value="1"/>
</dbReference>
<proteinExistence type="predicted"/>
<dbReference type="PRINTS" id="PR00364">
    <property type="entry name" value="DISEASERSIST"/>
</dbReference>
<dbReference type="GO" id="GO:0042742">
    <property type="term" value="P:defense response to bacterium"/>
    <property type="evidence" value="ECO:0007669"/>
    <property type="project" value="UniProtKB-ARBA"/>
</dbReference>
<dbReference type="GO" id="GO:0043531">
    <property type="term" value="F:ADP binding"/>
    <property type="evidence" value="ECO:0007669"/>
    <property type="project" value="InterPro"/>
</dbReference>
<dbReference type="InterPro" id="IPR027417">
    <property type="entry name" value="P-loop_NTPase"/>
</dbReference>
<feature type="domain" description="NB-ARC" evidence="3">
    <location>
        <begin position="23"/>
        <end position="101"/>
    </location>
</feature>
<sequence>MLFQVDRAYRGRAVGAYYVDMLISELADYFKDKRYLVMVDDVWSVQDWEIINECFPENNLGSRIITTTRIEAVANAAGDRVYRTRLLGEADAEALFSRTIFGSVGRCPPHFKDVSAQIMRKCGGLPLAIVSVGGLLASKAHTRDEFERSGLKWRENSELEGMTQIIKLSYNDLPPHLRPCLLHLSIFPDNHEIEIERLARRLTAEGLISECCYRDMEETATDYIYELIDRNLIQPSRLNHDGTHRSCIVHPVIHDFIVCMSTEDNFVALAHAQQKFVPRGYRTIRHMSLLNSGKYDQAAAQIDGAKVSRARSITVFAHTGGMPRLNYLSVLRVLDLEDCEGPLCLDGLCGLLLLRYLNLKGTDVSKLPAKIGELRCLETLDVRSTKVKELPPSILKMEMLKHLLAGNARLPTGIGMLRSVLTVSCSNIGMSADADILQELGEMASLRELELFCNLTQMSEDQKQVTFSSDGFKSLRKLSIRCNSPSVTFMTGALSKVRVLELKLEQRVLEKSRGVYGIEHLSHLKRMLMEFSQHDAGAAAAMAVVRKVVETVHPSCEVITVNIDN</sequence>
<dbReference type="InterPro" id="IPR032675">
    <property type="entry name" value="LRR_dom_sf"/>
</dbReference>
<dbReference type="AlphaFoldDB" id="A0A8R7RA43"/>
<feature type="domain" description="Disease resistance protein winged helix" evidence="4">
    <location>
        <begin position="186"/>
        <end position="257"/>
    </location>
</feature>
<name>A0A8R7RA43_TRIUA</name>
<dbReference type="InterPro" id="IPR055414">
    <property type="entry name" value="LRR_R13L4/SHOC2-like"/>
</dbReference>
<dbReference type="SUPFAM" id="SSF52540">
    <property type="entry name" value="P-loop containing nucleoside triphosphate hydrolases"/>
    <property type="match status" value="1"/>
</dbReference>
<evidence type="ECO:0008006" key="8">
    <source>
        <dbReference type="Google" id="ProtNLM"/>
    </source>
</evidence>
<dbReference type="SUPFAM" id="SSF52058">
    <property type="entry name" value="L domain-like"/>
    <property type="match status" value="1"/>
</dbReference>
<dbReference type="InterPro" id="IPR002182">
    <property type="entry name" value="NB-ARC"/>
</dbReference>
<evidence type="ECO:0000313" key="6">
    <source>
        <dbReference type="EnsemblPlants" id="TuG1812G0700005268.01.T01"/>
    </source>
</evidence>
<organism evidence="6 7">
    <name type="scientific">Triticum urartu</name>
    <name type="common">Red wild einkorn</name>
    <name type="synonym">Crithodium urartu</name>
    <dbReference type="NCBI Taxonomy" id="4572"/>
    <lineage>
        <taxon>Eukaryota</taxon>
        <taxon>Viridiplantae</taxon>
        <taxon>Streptophyta</taxon>
        <taxon>Embryophyta</taxon>
        <taxon>Tracheophyta</taxon>
        <taxon>Spermatophyta</taxon>
        <taxon>Magnoliopsida</taxon>
        <taxon>Liliopsida</taxon>
        <taxon>Poales</taxon>
        <taxon>Poaceae</taxon>
        <taxon>BOP clade</taxon>
        <taxon>Pooideae</taxon>
        <taxon>Triticodae</taxon>
        <taxon>Triticeae</taxon>
        <taxon>Triticinae</taxon>
        <taxon>Triticum</taxon>
    </lineage>
</organism>
<dbReference type="PANTHER" id="PTHR23155:SF1235">
    <property type="entry name" value="OS01G0335700 PROTEIN"/>
    <property type="match status" value="1"/>
</dbReference>
<dbReference type="GO" id="GO:0009626">
    <property type="term" value="P:plant-type hypersensitive response"/>
    <property type="evidence" value="ECO:0007669"/>
    <property type="project" value="UniProtKB-ARBA"/>
</dbReference>
<reference evidence="7" key="1">
    <citation type="journal article" date="2013" name="Nature">
        <title>Draft genome of the wheat A-genome progenitor Triticum urartu.</title>
        <authorList>
            <person name="Ling H.Q."/>
            <person name="Zhao S."/>
            <person name="Liu D."/>
            <person name="Wang J."/>
            <person name="Sun H."/>
            <person name="Zhang C."/>
            <person name="Fan H."/>
            <person name="Li D."/>
            <person name="Dong L."/>
            <person name="Tao Y."/>
            <person name="Gao C."/>
            <person name="Wu H."/>
            <person name="Li Y."/>
            <person name="Cui Y."/>
            <person name="Guo X."/>
            <person name="Zheng S."/>
            <person name="Wang B."/>
            <person name="Yu K."/>
            <person name="Liang Q."/>
            <person name="Yang W."/>
            <person name="Lou X."/>
            <person name="Chen J."/>
            <person name="Feng M."/>
            <person name="Jian J."/>
            <person name="Zhang X."/>
            <person name="Luo G."/>
            <person name="Jiang Y."/>
            <person name="Liu J."/>
            <person name="Wang Z."/>
            <person name="Sha Y."/>
            <person name="Zhang B."/>
            <person name="Wu H."/>
            <person name="Tang D."/>
            <person name="Shen Q."/>
            <person name="Xue P."/>
            <person name="Zou S."/>
            <person name="Wang X."/>
            <person name="Liu X."/>
            <person name="Wang F."/>
            <person name="Yang Y."/>
            <person name="An X."/>
            <person name="Dong Z."/>
            <person name="Zhang K."/>
            <person name="Zhang X."/>
            <person name="Luo M.C."/>
            <person name="Dvorak J."/>
            <person name="Tong Y."/>
            <person name="Wang J."/>
            <person name="Yang H."/>
            <person name="Li Z."/>
            <person name="Wang D."/>
            <person name="Zhang A."/>
            <person name="Wang J."/>
        </authorList>
    </citation>
    <scope>NUCLEOTIDE SEQUENCE</scope>
    <source>
        <strain evidence="7">cv. G1812</strain>
    </source>
</reference>
<dbReference type="Gene3D" id="1.10.8.430">
    <property type="entry name" value="Helical domain of apoptotic protease-activating factors"/>
    <property type="match status" value="1"/>
</dbReference>
<evidence type="ECO:0000256" key="1">
    <source>
        <dbReference type="ARBA" id="ARBA00022737"/>
    </source>
</evidence>
<dbReference type="Proteomes" id="UP000015106">
    <property type="component" value="Chromosome 7"/>
</dbReference>
<dbReference type="Pfam" id="PF23559">
    <property type="entry name" value="WHD_DRP"/>
    <property type="match status" value="1"/>
</dbReference>
<dbReference type="Pfam" id="PF00931">
    <property type="entry name" value="NB-ARC"/>
    <property type="match status" value="1"/>
</dbReference>
<accession>A0A8R7RA43</accession>
<dbReference type="FunFam" id="1.10.10.10:FF:000322">
    <property type="entry name" value="Probable disease resistance protein At1g63360"/>
    <property type="match status" value="1"/>
</dbReference>
<dbReference type="Gramene" id="TuG1812G0700005268.01.T01">
    <property type="protein sequence ID" value="TuG1812G0700005268.01.T01"/>
    <property type="gene ID" value="TuG1812G0700005268.01"/>
</dbReference>
<keyword evidence="1" id="KW-0677">Repeat</keyword>
<dbReference type="InterPro" id="IPR042197">
    <property type="entry name" value="Apaf_helical"/>
</dbReference>
<dbReference type="EnsemblPlants" id="TuG1812G0700005268.01.T01">
    <property type="protein sequence ID" value="TuG1812G0700005268.01.T01"/>
    <property type="gene ID" value="TuG1812G0700005268.01"/>
</dbReference>
<evidence type="ECO:0000313" key="7">
    <source>
        <dbReference type="Proteomes" id="UP000015106"/>
    </source>
</evidence>
<reference evidence="6" key="3">
    <citation type="submission" date="2022-06" db="UniProtKB">
        <authorList>
            <consortium name="EnsemblPlants"/>
        </authorList>
    </citation>
    <scope>IDENTIFICATION</scope>
</reference>
<keyword evidence="2" id="KW-0611">Plant defense</keyword>
<evidence type="ECO:0000256" key="2">
    <source>
        <dbReference type="ARBA" id="ARBA00022821"/>
    </source>
</evidence>
<evidence type="ECO:0000259" key="4">
    <source>
        <dbReference type="Pfam" id="PF23559"/>
    </source>
</evidence>
<dbReference type="Pfam" id="PF23598">
    <property type="entry name" value="LRR_14"/>
    <property type="match status" value="1"/>
</dbReference>
<dbReference type="Gene3D" id="1.10.10.10">
    <property type="entry name" value="Winged helix-like DNA-binding domain superfamily/Winged helix DNA-binding domain"/>
    <property type="match status" value="1"/>
</dbReference>
<feature type="domain" description="Disease resistance R13L4/SHOC-2-like LRR" evidence="5">
    <location>
        <begin position="310"/>
        <end position="461"/>
    </location>
</feature>
<reference evidence="6" key="2">
    <citation type="submission" date="2018-03" db="EMBL/GenBank/DDBJ databases">
        <title>The Triticum urartu genome reveals the dynamic nature of wheat genome evolution.</title>
        <authorList>
            <person name="Ling H."/>
            <person name="Ma B."/>
            <person name="Shi X."/>
            <person name="Liu H."/>
            <person name="Dong L."/>
            <person name="Sun H."/>
            <person name="Cao Y."/>
            <person name="Gao Q."/>
            <person name="Zheng S."/>
            <person name="Li Y."/>
            <person name="Yu Y."/>
            <person name="Du H."/>
            <person name="Qi M."/>
            <person name="Li Y."/>
            <person name="Yu H."/>
            <person name="Cui Y."/>
            <person name="Wang N."/>
            <person name="Chen C."/>
            <person name="Wu H."/>
            <person name="Zhao Y."/>
            <person name="Zhang J."/>
            <person name="Li Y."/>
            <person name="Zhou W."/>
            <person name="Zhang B."/>
            <person name="Hu W."/>
            <person name="Eijk M."/>
            <person name="Tang J."/>
            <person name="Witsenboer H."/>
            <person name="Zhao S."/>
            <person name="Li Z."/>
            <person name="Zhang A."/>
            <person name="Wang D."/>
            <person name="Liang C."/>
        </authorList>
    </citation>
    <scope>NUCLEOTIDE SEQUENCE [LARGE SCALE GENOMIC DNA]</scope>
    <source>
        <strain evidence="6">cv. G1812</strain>
    </source>
</reference>
<dbReference type="InterPro" id="IPR036388">
    <property type="entry name" value="WH-like_DNA-bd_sf"/>
</dbReference>
<dbReference type="GO" id="GO:0002758">
    <property type="term" value="P:innate immune response-activating signaling pathway"/>
    <property type="evidence" value="ECO:0007669"/>
    <property type="project" value="UniProtKB-ARBA"/>
</dbReference>
<protein>
    <recommendedName>
        <fullName evidence="8">NB-ARC domain-containing protein</fullName>
    </recommendedName>
</protein>